<comment type="caution">
    <text evidence="14">The sequence shown here is derived from an EMBL/GenBank/DDBJ whole genome shotgun (WGS) entry which is preliminary data.</text>
</comment>
<dbReference type="InterPro" id="IPR036615">
    <property type="entry name" value="Mur_ligase_C_dom_sf"/>
</dbReference>
<feature type="domain" description="Mur ligase C-terminal" evidence="12">
    <location>
        <begin position="361"/>
        <end position="485"/>
    </location>
</feature>
<dbReference type="EC" id="6.3.2.10" evidence="10 11"/>
<evidence type="ECO:0000259" key="13">
    <source>
        <dbReference type="Pfam" id="PF08245"/>
    </source>
</evidence>
<dbReference type="InterPro" id="IPR036565">
    <property type="entry name" value="Mur-like_cat_sf"/>
</dbReference>
<evidence type="ECO:0000313" key="15">
    <source>
        <dbReference type="Proteomes" id="UP000235914"/>
    </source>
</evidence>
<dbReference type="Proteomes" id="UP000235914">
    <property type="component" value="Unassembled WGS sequence"/>
</dbReference>
<evidence type="ECO:0000256" key="9">
    <source>
        <dbReference type="ARBA" id="ARBA00023316"/>
    </source>
</evidence>
<evidence type="ECO:0000256" key="8">
    <source>
        <dbReference type="ARBA" id="ARBA00023306"/>
    </source>
</evidence>
<keyword evidence="2 10" id="KW-0436">Ligase</keyword>
<accession>A0AAP8NL59</accession>
<dbReference type="Gene3D" id="3.40.1190.10">
    <property type="entry name" value="Mur-like, catalytic domain"/>
    <property type="match status" value="1"/>
</dbReference>
<comment type="similarity">
    <text evidence="10">Belongs to the MurCDEF family. MurF subfamily.</text>
</comment>
<dbReference type="GO" id="GO:0051301">
    <property type="term" value="P:cell division"/>
    <property type="evidence" value="ECO:0007669"/>
    <property type="project" value="UniProtKB-KW"/>
</dbReference>
<evidence type="ECO:0000256" key="4">
    <source>
        <dbReference type="ARBA" id="ARBA00022741"/>
    </source>
</evidence>
<feature type="binding site" evidence="10">
    <location>
        <begin position="155"/>
        <end position="161"/>
    </location>
    <ligand>
        <name>ATP</name>
        <dbReference type="ChEBI" id="CHEBI:30616"/>
    </ligand>
</feature>
<dbReference type="Pfam" id="PF02875">
    <property type="entry name" value="Mur_ligase_C"/>
    <property type="match status" value="1"/>
</dbReference>
<evidence type="ECO:0000256" key="7">
    <source>
        <dbReference type="ARBA" id="ARBA00022984"/>
    </source>
</evidence>
<protein>
    <recommendedName>
        <fullName evidence="10 11">UDP-N-acetylmuramoyl-tripeptide--D-alanyl-D-alanine ligase</fullName>
        <ecNumber evidence="10 11">6.3.2.10</ecNumber>
    </recommendedName>
    <alternativeName>
        <fullName evidence="10">D-alanyl-D-alanine-adding enzyme</fullName>
    </alternativeName>
</protein>
<name>A0AAP8NL59_9BACT</name>
<keyword evidence="9 10" id="KW-0961">Cell wall biogenesis/degradation</keyword>
<comment type="function">
    <text evidence="10 11">Involved in cell wall formation. Catalyzes the final step in the synthesis of UDP-N-acetylmuramoyl-pentapeptide, the precursor of murein.</text>
</comment>
<dbReference type="EMBL" id="PJKN01000003">
    <property type="protein sequence ID" value="PNC56375.1"/>
    <property type="molecule type" value="Genomic_DNA"/>
</dbReference>
<dbReference type="SUPFAM" id="SSF53244">
    <property type="entry name" value="MurD-like peptide ligases, peptide-binding domain"/>
    <property type="match status" value="1"/>
</dbReference>
<dbReference type="GO" id="GO:0005524">
    <property type="term" value="F:ATP binding"/>
    <property type="evidence" value="ECO:0007669"/>
    <property type="project" value="UniProtKB-UniRule"/>
</dbReference>
<keyword evidence="3 10" id="KW-0132">Cell division</keyword>
<dbReference type="GO" id="GO:0071555">
    <property type="term" value="P:cell wall organization"/>
    <property type="evidence" value="ECO:0007669"/>
    <property type="project" value="UniProtKB-KW"/>
</dbReference>
<dbReference type="NCBIfam" id="TIGR01143">
    <property type="entry name" value="murF"/>
    <property type="match status" value="1"/>
</dbReference>
<dbReference type="GO" id="GO:0008360">
    <property type="term" value="P:regulation of cell shape"/>
    <property type="evidence" value="ECO:0007669"/>
    <property type="project" value="UniProtKB-KW"/>
</dbReference>
<keyword evidence="4 10" id="KW-0547">Nucleotide-binding</keyword>
<sequence>MKITRNFPPAALISATPRKCAATCSSRNGKNSPRHNTLFHLSFMISLTAHGICNIIGGKLVSGPFDRVASGGVCTDSRHLPPHAVFFALGGEKFDGNLFAPEASRTAAAAVVSRVEEGMAPSCAVILVEDTLEALQRLAAWWRSELTLTVIGLTGSNGKTSTKDLTASVLSQGLRTIATQGNLNNHIGVPLSILRAAPSDEAAVWEMGMNHSGELAPLCEMTRPKIGIITSIGTSHMEYLGSRENIAREKCTLAHCLPEDGFMIFPADCDYADMIRQSTRAACIDCGIGAGTVRAENPVSTENGTRFILSIPDFCREEVELPVHGRHMVTNALLAAAAGWVAGLAKEQIASGLTQARLTGGRLHCSRINGILVVDDTYNANPDSMQAALRTLAELSCAGRRFAVLGRMGELGVFSEEGHVLVGRTAEELRLDCVVSVGTDAARITDAISPNSFTQRLNFSSAEEAAEWLRSHTAPGDIVLFKGSRLARMEQVMNLTFPPQ</sequence>
<dbReference type="InterPro" id="IPR051046">
    <property type="entry name" value="MurCDEF_CellWall_CoF430Synth"/>
</dbReference>
<dbReference type="PANTHER" id="PTHR43024:SF1">
    <property type="entry name" value="UDP-N-ACETYLMURAMOYL-TRIPEPTIDE--D-ALANYL-D-ALANINE LIGASE"/>
    <property type="match status" value="1"/>
</dbReference>
<keyword evidence="5 10" id="KW-0067">ATP-binding</keyword>
<evidence type="ECO:0000256" key="2">
    <source>
        <dbReference type="ARBA" id="ARBA00022598"/>
    </source>
</evidence>
<evidence type="ECO:0000256" key="5">
    <source>
        <dbReference type="ARBA" id="ARBA00022840"/>
    </source>
</evidence>
<evidence type="ECO:0000256" key="10">
    <source>
        <dbReference type="HAMAP-Rule" id="MF_02019"/>
    </source>
</evidence>
<organism evidence="14 15">
    <name type="scientific">Akkermansia muciniphila</name>
    <dbReference type="NCBI Taxonomy" id="239935"/>
    <lineage>
        <taxon>Bacteria</taxon>
        <taxon>Pseudomonadati</taxon>
        <taxon>Verrucomicrobiota</taxon>
        <taxon>Verrucomicrobiia</taxon>
        <taxon>Verrucomicrobiales</taxon>
        <taxon>Akkermansiaceae</taxon>
        <taxon>Akkermansia</taxon>
    </lineage>
</organism>
<dbReference type="InterPro" id="IPR035911">
    <property type="entry name" value="MurE/MurF_N"/>
</dbReference>
<evidence type="ECO:0000256" key="1">
    <source>
        <dbReference type="ARBA" id="ARBA00022490"/>
    </source>
</evidence>
<dbReference type="HAMAP" id="MF_02019">
    <property type="entry name" value="MurF"/>
    <property type="match status" value="1"/>
</dbReference>
<evidence type="ECO:0000256" key="3">
    <source>
        <dbReference type="ARBA" id="ARBA00022618"/>
    </source>
</evidence>
<comment type="catalytic activity">
    <reaction evidence="10 11">
        <text>D-alanyl-D-alanine + UDP-N-acetyl-alpha-D-muramoyl-L-alanyl-gamma-D-glutamyl-meso-2,6-diaminopimelate + ATP = UDP-N-acetyl-alpha-D-muramoyl-L-alanyl-gamma-D-glutamyl-meso-2,6-diaminopimeloyl-D-alanyl-D-alanine + ADP + phosphate + H(+)</text>
        <dbReference type="Rhea" id="RHEA:28374"/>
        <dbReference type="ChEBI" id="CHEBI:15378"/>
        <dbReference type="ChEBI" id="CHEBI:30616"/>
        <dbReference type="ChEBI" id="CHEBI:43474"/>
        <dbReference type="ChEBI" id="CHEBI:57822"/>
        <dbReference type="ChEBI" id="CHEBI:61386"/>
        <dbReference type="ChEBI" id="CHEBI:83905"/>
        <dbReference type="ChEBI" id="CHEBI:456216"/>
        <dbReference type="EC" id="6.3.2.10"/>
    </reaction>
</comment>
<dbReference type="InterPro" id="IPR004101">
    <property type="entry name" value="Mur_ligase_C"/>
</dbReference>
<dbReference type="SUPFAM" id="SSF53623">
    <property type="entry name" value="MurD-like peptide ligases, catalytic domain"/>
    <property type="match status" value="1"/>
</dbReference>
<evidence type="ECO:0000256" key="6">
    <source>
        <dbReference type="ARBA" id="ARBA00022960"/>
    </source>
</evidence>
<evidence type="ECO:0000259" key="12">
    <source>
        <dbReference type="Pfam" id="PF02875"/>
    </source>
</evidence>
<feature type="domain" description="Mur ligase central" evidence="13">
    <location>
        <begin position="154"/>
        <end position="338"/>
    </location>
</feature>
<dbReference type="PANTHER" id="PTHR43024">
    <property type="entry name" value="UDP-N-ACETYLMURAMOYL-TRIPEPTIDE--D-ALANYL-D-ALANINE LIGASE"/>
    <property type="match status" value="1"/>
</dbReference>
<dbReference type="GO" id="GO:0047480">
    <property type="term" value="F:UDP-N-acetylmuramoyl-tripeptide-D-alanyl-D-alanine ligase activity"/>
    <property type="evidence" value="ECO:0007669"/>
    <property type="project" value="UniProtKB-UniRule"/>
</dbReference>
<dbReference type="Gene3D" id="3.40.1390.10">
    <property type="entry name" value="MurE/MurF, N-terminal domain"/>
    <property type="match status" value="1"/>
</dbReference>
<comment type="pathway">
    <text evidence="10 11">Cell wall biogenesis; peptidoglycan biosynthesis.</text>
</comment>
<keyword evidence="7 10" id="KW-0573">Peptidoglycan synthesis</keyword>
<comment type="subcellular location">
    <subcellularLocation>
        <location evidence="10 11">Cytoplasm</location>
    </subcellularLocation>
</comment>
<evidence type="ECO:0000256" key="11">
    <source>
        <dbReference type="RuleBase" id="RU004136"/>
    </source>
</evidence>
<keyword evidence="1 10" id="KW-0963">Cytoplasm</keyword>
<dbReference type="GO" id="GO:0005737">
    <property type="term" value="C:cytoplasm"/>
    <property type="evidence" value="ECO:0007669"/>
    <property type="project" value="UniProtKB-SubCell"/>
</dbReference>
<gene>
    <name evidence="10" type="primary">murF</name>
    <name evidence="14" type="ORF">CXU09_07120</name>
</gene>
<keyword evidence="6 10" id="KW-0133">Cell shape</keyword>
<evidence type="ECO:0000313" key="14">
    <source>
        <dbReference type="EMBL" id="PNC56375.1"/>
    </source>
</evidence>
<dbReference type="AlphaFoldDB" id="A0AAP8NL59"/>
<reference evidence="14 15" key="1">
    <citation type="journal article" date="2017" name="BMC Genomics">
        <title>Genome sequencing of 39 Akkermansia muciniphila isolates reveals its population structure, genomic and functional diverisity, and global distribution in mammalian gut microbiotas.</title>
        <authorList>
            <person name="Guo X."/>
            <person name="Li S."/>
            <person name="Zhang J."/>
            <person name="Wu F."/>
            <person name="Li X."/>
            <person name="Wu D."/>
            <person name="Zhang M."/>
            <person name="Ou Z."/>
            <person name="Jie Z."/>
            <person name="Yan Q."/>
            <person name="Li P."/>
            <person name="Yi J."/>
            <person name="Peng Y."/>
        </authorList>
    </citation>
    <scope>NUCLEOTIDE SEQUENCE [LARGE SCALE GENOMIC DNA]</scope>
    <source>
        <strain evidence="14 15">GP43</strain>
    </source>
</reference>
<dbReference type="InterPro" id="IPR013221">
    <property type="entry name" value="Mur_ligase_cen"/>
</dbReference>
<proteinExistence type="inferred from homology"/>
<keyword evidence="8 10" id="KW-0131">Cell cycle</keyword>
<dbReference type="Gene3D" id="3.90.190.20">
    <property type="entry name" value="Mur ligase, C-terminal domain"/>
    <property type="match status" value="1"/>
</dbReference>
<dbReference type="Pfam" id="PF08245">
    <property type="entry name" value="Mur_ligase_M"/>
    <property type="match status" value="1"/>
</dbReference>
<dbReference type="InterPro" id="IPR005863">
    <property type="entry name" value="UDP-N-AcMur_synth"/>
</dbReference>
<dbReference type="GO" id="GO:0009252">
    <property type="term" value="P:peptidoglycan biosynthetic process"/>
    <property type="evidence" value="ECO:0007669"/>
    <property type="project" value="UniProtKB-UniRule"/>
</dbReference>
<dbReference type="SUPFAM" id="SSF63418">
    <property type="entry name" value="MurE/MurF N-terminal domain"/>
    <property type="match status" value="1"/>
</dbReference>